<dbReference type="PANTHER" id="PTHR47979">
    <property type="entry name" value="DRAB11-RELATED"/>
    <property type="match status" value="1"/>
</dbReference>
<evidence type="ECO:0000256" key="3">
    <source>
        <dbReference type="ARBA" id="ARBA00022741"/>
    </source>
</evidence>
<evidence type="ECO:0000256" key="4">
    <source>
        <dbReference type="ARBA" id="ARBA00023136"/>
    </source>
</evidence>
<dbReference type="SMART" id="SM00174">
    <property type="entry name" value="RHO"/>
    <property type="match status" value="1"/>
</dbReference>
<dbReference type="NCBIfam" id="TIGR00231">
    <property type="entry name" value="small_GTP"/>
    <property type="match status" value="1"/>
</dbReference>
<sequence>MEGTTLTDDFIYNNLDKISHLRYEVITDKSSSYHDSLFKIIIIGDTGIGKSCILKRLVENEFKEDYDVTVGVEFGSFLIKIEDKILKLQIWDTAGQESFRSITKIFYRGAHAAIMGFSITRRDTYENMNDWLKEAKASCSPDVLLFQVGNKSDLENQREVSFEEGLRFKKQNDILYFQETSAKSGENIDKMFIDVAKFIYLKYKDQMHKMIDDETSSQNSKTNSGTTTPGGSYGNQVKVQHLRNKLRESQGRSNGSGGNGGCSC</sequence>
<dbReference type="InterPro" id="IPR050209">
    <property type="entry name" value="Rab_GTPases_membrane_traffic"/>
</dbReference>
<dbReference type="SMART" id="SM00176">
    <property type="entry name" value="RAN"/>
    <property type="match status" value="1"/>
</dbReference>
<dbReference type="InterPro" id="IPR001806">
    <property type="entry name" value="Small_GTPase"/>
</dbReference>
<dbReference type="SMART" id="SM00175">
    <property type="entry name" value="RAB"/>
    <property type="match status" value="1"/>
</dbReference>
<organism evidence="6 7">
    <name type="scientific">Stylonychia lemnae</name>
    <name type="common">Ciliate</name>
    <dbReference type="NCBI Taxonomy" id="5949"/>
    <lineage>
        <taxon>Eukaryota</taxon>
        <taxon>Sar</taxon>
        <taxon>Alveolata</taxon>
        <taxon>Ciliophora</taxon>
        <taxon>Intramacronucleata</taxon>
        <taxon>Spirotrichea</taxon>
        <taxon>Stichotrichia</taxon>
        <taxon>Sporadotrichida</taxon>
        <taxon>Oxytrichidae</taxon>
        <taxon>Stylonychinae</taxon>
        <taxon>Stylonychia</taxon>
    </lineage>
</organism>
<evidence type="ECO:0000256" key="2">
    <source>
        <dbReference type="ARBA" id="ARBA00006270"/>
    </source>
</evidence>
<keyword evidence="7" id="KW-1185">Reference proteome</keyword>
<accession>A0A078AAX7</accession>
<dbReference type="InParanoid" id="A0A078AAX7"/>
<keyword evidence="3" id="KW-0547">Nucleotide-binding</keyword>
<dbReference type="PROSITE" id="PS51419">
    <property type="entry name" value="RAB"/>
    <property type="match status" value="1"/>
</dbReference>
<gene>
    <name evidence="6" type="primary">Contig5200.g5574</name>
    <name evidence="6" type="ORF">STYLEM_6917</name>
</gene>
<dbReference type="Gene3D" id="3.40.50.300">
    <property type="entry name" value="P-loop containing nucleotide triphosphate hydrolases"/>
    <property type="match status" value="1"/>
</dbReference>
<dbReference type="Proteomes" id="UP000039865">
    <property type="component" value="Unassembled WGS sequence"/>
</dbReference>
<evidence type="ECO:0000256" key="1">
    <source>
        <dbReference type="ARBA" id="ARBA00004308"/>
    </source>
</evidence>
<name>A0A078AAX7_STYLE</name>
<dbReference type="PROSITE" id="PS51420">
    <property type="entry name" value="RHO"/>
    <property type="match status" value="1"/>
</dbReference>
<dbReference type="EMBL" id="CCKQ01006629">
    <property type="protein sequence ID" value="CDW77948.1"/>
    <property type="molecule type" value="Genomic_DNA"/>
</dbReference>
<dbReference type="PROSITE" id="PS51421">
    <property type="entry name" value="RAS"/>
    <property type="match status" value="1"/>
</dbReference>
<dbReference type="GO" id="GO:0012505">
    <property type="term" value="C:endomembrane system"/>
    <property type="evidence" value="ECO:0007669"/>
    <property type="project" value="UniProtKB-SubCell"/>
</dbReference>
<evidence type="ECO:0000313" key="6">
    <source>
        <dbReference type="EMBL" id="CDW77948.1"/>
    </source>
</evidence>
<feature type="compositionally biased region" description="Polar residues" evidence="5">
    <location>
        <begin position="216"/>
        <end position="236"/>
    </location>
</feature>
<dbReference type="GO" id="GO:0005525">
    <property type="term" value="F:GTP binding"/>
    <property type="evidence" value="ECO:0007669"/>
    <property type="project" value="InterPro"/>
</dbReference>
<feature type="region of interest" description="Disordered" evidence="5">
    <location>
        <begin position="212"/>
        <end position="236"/>
    </location>
</feature>
<evidence type="ECO:0000313" key="7">
    <source>
        <dbReference type="Proteomes" id="UP000039865"/>
    </source>
</evidence>
<dbReference type="OrthoDB" id="9989112at2759"/>
<dbReference type="SUPFAM" id="SSF52540">
    <property type="entry name" value="P-loop containing nucleoside triphosphate hydrolases"/>
    <property type="match status" value="1"/>
</dbReference>
<keyword evidence="4" id="KW-0472">Membrane</keyword>
<dbReference type="InterPro" id="IPR005225">
    <property type="entry name" value="Small_GTP-bd"/>
</dbReference>
<dbReference type="SMART" id="SM00173">
    <property type="entry name" value="RAS"/>
    <property type="match status" value="1"/>
</dbReference>
<protein>
    <submittedName>
        <fullName evidence="6">Rab gtpase 2b</fullName>
    </submittedName>
</protein>
<dbReference type="PRINTS" id="PR00449">
    <property type="entry name" value="RASTRNSFRMNG"/>
</dbReference>
<dbReference type="FunFam" id="3.40.50.300:FF:000586">
    <property type="entry name" value="Rab family GTPase"/>
    <property type="match status" value="1"/>
</dbReference>
<comment type="similarity">
    <text evidence="2">Belongs to the small GTPase superfamily. Rab family.</text>
</comment>
<dbReference type="InterPro" id="IPR027417">
    <property type="entry name" value="P-loop_NTPase"/>
</dbReference>
<dbReference type="AlphaFoldDB" id="A0A078AAX7"/>
<dbReference type="Pfam" id="PF00071">
    <property type="entry name" value="Ras"/>
    <property type="match status" value="1"/>
</dbReference>
<evidence type="ECO:0000256" key="5">
    <source>
        <dbReference type="SAM" id="MobiDB-lite"/>
    </source>
</evidence>
<reference evidence="6 7" key="1">
    <citation type="submission" date="2014-06" db="EMBL/GenBank/DDBJ databases">
        <authorList>
            <person name="Swart Estienne"/>
        </authorList>
    </citation>
    <scope>NUCLEOTIDE SEQUENCE [LARGE SCALE GENOMIC DNA]</scope>
    <source>
        <strain evidence="6 7">130c</strain>
    </source>
</reference>
<comment type="subcellular location">
    <subcellularLocation>
        <location evidence="1">Endomembrane system</location>
    </subcellularLocation>
</comment>
<proteinExistence type="inferred from homology"/>
<dbReference type="CDD" id="cd00154">
    <property type="entry name" value="Rab"/>
    <property type="match status" value="1"/>
</dbReference>
<dbReference type="GO" id="GO:0003924">
    <property type="term" value="F:GTPase activity"/>
    <property type="evidence" value="ECO:0007669"/>
    <property type="project" value="InterPro"/>
</dbReference>